<dbReference type="GO" id="GO:0005509">
    <property type="term" value="F:calcium ion binding"/>
    <property type="evidence" value="ECO:0007669"/>
    <property type="project" value="InterPro"/>
</dbReference>
<dbReference type="Proteomes" id="UP000601435">
    <property type="component" value="Unassembled WGS sequence"/>
</dbReference>
<dbReference type="GO" id="GO:0008236">
    <property type="term" value="F:serine-type peptidase activity"/>
    <property type="evidence" value="ECO:0007669"/>
    <property type="project" value="InterPro"/>
</dbReference>
<feature type="non-terminal residue" evidence="10">
    <location>
        <position position="878"/>
    </location>
</feature>
<keyword evidence="6" id="KW-0106">Calcium</keyword>
<keyword evidence="6" id="KW-0479">Metal-binding</keyword>
<evidence type="ECO:0000256" key="4">
    <source>
        <dbReference type="ARBA" id="ARBA00022801"/>
    </source>
</evidence>
<evidence type="ECO:0000313" key="10">
    <source>
        <dbReference type="EMBL" id="CAE7932890.1"/>
    </source>
</evidence>
<organism evidence="10 11">
    <name type="scientific">Symbiodinium necroappetens</name>
    <dbReference type="NCBI Taxonomy" id="1628268"/>
    <lineage>
        <taxon>Eukaryota</taxon>
        <taxon>Sar</taxon>
        <taxon>Alveolata</taxon>
        <taxon>Dinophyceae</taxon>
        <taxon>Suessiales</taxon>
        <taxon>Symbiodiniaceae</taxon>
        <taxon>Symbiodinium</taxon>
    </lineage>
</organism>
<comment type="caution">
    <text evidence="10">The sequence shown here is derived from an EMBL/GenBank/DDBJ whole genome shotgun (WGS) entry which is preliminary data.</text>
</comment>
<dbReference type="GO" id="GO:0005975">
    <property type="term" value="P:carbohydrate metabolic process"/>
    <property type="evidence" value="ECO:0007669"/>
    <property type="project" value="InterPro"/>
</dbReference>
<dbReference type="InterPro" id="IPR029058">
    <property type="entry name" value="AB_hydrolase_fold"/>
</dbReference>
<sequence>MGDSYYEYLLKQWIQGGKKDARLKDAWKRAMKEMMDTMVVRTSSGLQFVAELEGTRQRNRMDHLACFVAGMLMLGSRTLPKEEVDPRWEPFAAELTYTCYQMYVRMPTGLSPEYVAFNLQAARGQEMSVPGDAPHNLLRPEAAEALWYMWYYTGDHKYRQWAKYGFSAITDVRKKPPPKRDAQESFWLGETLKRHGSKRYFYLLFSPRTTLNLEEFVLNTEAQPLRIMAWSLLVPVRAPRSDMLGQHNLKSPVWIGGRFKLVILESVHKADEAVEAVDLTCTRLCHMSKWAVLGPWMFSSGVEPLAAFGGIQDVAGRLPSTFWTALRERAELWHDSFSEQLDYDKALNKVFSHLAAKNSSLLPRALSESLESFPTEVGPGGRTLWGFALANYSDERVEVNFTQLAVTAGWTDHSALECWSTALVGMLTARVAAGRNPKLFSDETGHGSGWAMGEFNLTSDTTILAKCSSSFYLDSDLALRLADVYGENRSVHILHLQKGQHRVFVKAAEPGFRCEFLLDGAAAREALTGVAAGGPEKVLSPFVLLKDVAVSEVIGSDLASPHLGIPILNTAREPLHLLSAAIVEEAANLSVQGVHPGDLPAVQPGQAMILRLNLQQGGQLTCHGQPKVFTFTVALQPEGNHAPVHASITTQCRRSADRGFLVAYPDFDGSIQKLWAAPPDVSQFANRTCPPRGCPVMLSLHGYELGGETLGLDNALGALRYVRDELPGAPGNVTERRKSHSLDDTRVLVTGHSMGGHGCFVFASLLDGTRRGLLEEARFEHAADFAHENLVGVPMLVIYGSKDDNVPPTQPRNMVRLLESAGQLVRLQKDSTVTAVELPGVGHWFGQDEPSLAKWFQERLNTSFAGGDLRLPELPEYF</sequence>
<dbReference type="InterPro" id="IPR036026">
    <property type="entry name" value="Seven-hairpin_glycosidases"/>
</dbReference>
<evidence type="ECO:0000256" key="8">
    <source>
        <dbReference type="RuleBase" id="RU361193"/>
    </source>
</evidence>
<evidence type="ECO:0000256" key="1">
    <source>
        <dbReference type="ARBA" id="ARBA00001913"/>
    </source>
</evidence>
<dbReference type="EC" id="3.2.1.-" evidence="8"/>
<comment type="cofactor">
    <cofactor evidence="1 6">
        <name>Ca(2+)</name>
        <dbReference type="ChEBI" id="CHEBI:29108"/>
    </cofactor>
</comment>
<dbReference type="PANTHER" id="PTHR11742">
    <property type="entry name" value="MANNOSYL-OLIGOSACCHARIDE ALPHA-1,2-MANNOSIDASE-RELATED"/>
    <property type="match status" value="1"/>
</dbReference>
<evidence type="ECO:0000256" key="6">
    <source>
        <dbReference type="PIRSR" id="PIRSR601382-2"/>
    </source>
</evidence>
<dbReference type="EMBL" id="CAJNJA010082509">
    <property type="protein sequence ID" value="CAE7932890.1"/>
    <property type="molecule type" value="Genomic_DNA"/>
</dbReference>
<reference evidence="10" key="1">
    <citation type="submission" date="2021-02" db="EMBL/GenBank/DDBJ databases">
        <authorList>
            <person name="Dougan E. K."/>
            <person name="Rhodes N."/>
            <person name="Thang M."/>
            <person name="Chan C."/>
        </authorList>
    </citation>
    <scope>NUCLEOTIDE SEQUENCE</scope>
</reference>
<dbReference type="OrthoDB" id="431184at2759"/>
<evidence type="ECO:0000256" key="7">
    <source>
        <dbReference type="PIRSR" id="PIRSR601382-3"/>
    </source>
</evidence>
<feature type="disulfide bond" evidence="7">
    <location>
        <begin position="66"/>
        <end position="99"/>
    </location>
</feature>
<dbReference type="InterPro" id="IPR001375">
    <property type="entry name" value="Peptidase_S9_cat"/>
</dbReference>
<dbReference type="GO" id="GO:0005783">
    <property type="term" value="C:endoplasmic reticulum"/>
    <property type="evidence" value="ECO:0007669"/>
    <property type="project" value="TreeGrafter"/>
</dbReference>
<dbReference type="InterPro" id="IPR012341">
    <property type="entry name" value="6hp_glycosidase-like_sf"/>
</dbReference>
<name>A0A813C2H2_9DINO</name>
<dbReference type="AlphaFoldDB" id="A0A813C2H2"/>
<accession>A0A813C2H2</accession>
<gene>
    <name evidence="10" type="primary">alpha-Man-Ia</name>
    <name evidence="10" type="ORF">SNEC2469_LOCUS32538</name>
</gene>
<feature type="domain" description="Peptidase S9 prolyl oligopeptidase catalytic" evidence="9">
    <location>
        <begin position="778"/>
        <end position="859"/>
    </location>
</feature>
<comment type="similarity">
    <text evidence="3 8">Belongs to the glycosyl hydrolase 47 family.</text>
</comment>
<protein>
    <recommendedName>
        <fullName evidence="8">alpha-1,2-Mannosidase</fullName>
        <ecNumber evidence="8">3.2.1.-</ecNumber>
    </recommendedName>
</protein>
<dbReference type="SUPFAM" id="SSF53474">
    <property type="entry name" value="alpha/beta-Hydrolases"/>
    <property type="match status" value="1"/>
</dbReference>
<dbReference type="InterPro" id="IPR001382">
    <property type="entry name" value="Glyco_hydro_47"/>
</dbReference>
<dbReference type="Gene3D" id="3.40.50.1820">
    <property type="entry name" value="alpha/beta hydrolase"/>
    <property type="match status" value="1"/>
</dbReference>
<keyword evidence="5 7" id="KW-1015">Disulfide bond</keyword>
<dbReference type="Pfam" id="PF01532">
    <property type="entry name" value="Glyco_hydro_47"/>
    <property type="match status" value="1"/>
</dbReference>
<evidence type="ECO:0000256" key="2">
    <source>
        <dbReference type="ARBA" id="ARBA00004922"/>
    </source>
</evidence>
<dbReference type="Gene3D" id="1.50.10.10">
    <property type="match status" value="1"/>
</dbReference>
<dbReference type="GO" id="GO:0004571">
    <property type="term" value="F:mannosyl-oligosaccharide 1,2-alpha-mannosidase activity"/>
    <property type="evidence" value="ECO:0007669"/>
    <property type="project" value="InterPro"/>
</dbReference>
<keyword evidence="4 8" id="KW-0378">Hydrolase</keyword>
<feature type="binding site" evidence="6">
    <location>
        <position position="220"/>
    </location>
    <ligand>
        <name>Ca(2+)</name>
        <dbReference type="ChEBI" id="CHEBI:29108"/>
    </ligand>
</feature>
<evidence type="ECO:0000256" key="3">
    <source>
        <dbReference type="ARBA" id="ARBA00007658"/>
    </source>
</evidence>
<keyword evidence="8" id="KW-0326">Glycosidase</keyword>
<dbReference type="InterPro" id="IPR050749">
    <property type="entry name" value="Glycosyl_Hydrolase_47"/>
</dbReference>
<dbReference type="GO" id="GO:0006508">
    <property type="term" value="P:proteolysis"/>
    <property type="evidence" value="ECO:0007669"/>
    <property type="project" value="InterPro"/>
</dbReference>
<dbReference type="SUPFAM" id="SSF48225">
    <property type="entry name" value="Seven-hairpin glycosidases"/>
    <property type="match status" value="1"/>
</dbReference>
<evidence type="ECO:0000259" key="9">
    <source>
        <dbReference type="Pfam" id="PF00326"/>
    </source>
</evidence>
<evidence type="ECO:0000256" key="5">
    <source>
        <dbReference type="ARBA" id="ARBA00023157"/>
    </source>
</evidence>
<comment type="pathway">
    <text evidence="2">Protein modification; protein glycosylation.</text>
</comment>
<evidence type="ECO:0000313" key="11">
    <source>
        <dbReference type="Proteomes" id="UP000601435"/>
    </source>
</evidence>
<dbReference type="Pfam" id="PF00326">
    <property type="entry name" value="Peptidase_S9"/>
    <property type="match status" value="1"/>
</dbReference>
<proteinExistence type="inferred from homology"/>
<dbReference type="GO" id="GO:0016020">
    <property type="term" value="C:membrane"/>
    <property type="evidence" value="ECO:0007669"/>
    <property type="project" value="InterPro"/>
</dbReference>
<dbReference type="PRINTS" id="PR00747">
    <property type="entry name" value="GLYHDRLASE47"/>
</dbReference>
<keyword evidence="11" id="KW-1185">Reference proteome</keyword>